<proteinExistence type="inferred from homology"/>
<evidence type="ECO:0000256" key="1">
    <source>
        <dbReference type="ARBA" id="ARBA00012386"/>
    </source>
</evidence>
<keyword evidence="2" id="KW-0808">Transferase</keyword>
<evidence type="ECO:0000259" key="6">
    <source>
        <dbReference type="SMART" id="SM01144"/>
    </source>
</evidence>
<feature type="domain" description="DTW" evidence="6">
    <location>
        <begin position="1"/>
        <end position="160"/>
    </location>
</feature>
<evidence type="ECO:0000256" key="5">
    <source>
        <dbReference type="ARBA" id="ARBA00034489"/>
    </source>
</evidence>
<dbReference type="GO" id="GO:0008033">
    <property type="term" value="P:tRNA processing"/>
    <property type="evidence" value="ECO:0007669"/>
    <property type="project" value="UniProtKB-KW"/>
</dbReference>
<dbReference type="EC" id="2.5.1.25" evidence="1"/>
<evidence type="ECO:0000313" key="7">
    <source>
        <dbReference type="EMBL" id="TWT76237.1"/>
    </source>
</evidence>
<dbReference type="InterPro" id="IPR005636">
    <property type="entry name" value="DTW"/>
</dbReference>
<gene>
    <name evidence="7" type="ORF">CA13_67290</name>
</gene>
<reference evidence="7 8" key="1">
    <citation type="submission" date="2019-02" db="EMBL/GenBank/DDBJ databases">
        <title>Deep-cultivation of Planctomycetes and their phenomic and genomic characterization uncovers novel biology.</title>
        <authorList>
            <person name="Wiegand S."/>
            <person name="Jogler M."/>
            <person name="Boedeker C."/>
            <person name="Pinto D."/>
            <person name="Vollmers J."/>
            <person name="Rivas-Marin E."/>
            <person name="Kohn T."/>
            <person name="Peeters S.H."/>
            <person name="Heuer A."/>
            <person name="Rast P."/>
            <person name="Oberbeckmann S."/>
            <person name="Bunk B."/>
            <person name="Jeske O."/>
            <person name="Meyerdierks A."/>
            <person name="Storesund J.E."/>
            <person name="Kallscheuer N."/>
            <person name="Luecker S."/>
            <person name="Lage O.M."/>
            <person name="Pohl T."/>
            <person name="Merkel B.J."/>
            <person name="Hornburger P."/>
            <person name="Mueller R.-W."/>
            <person name="Bruemmer F."/>
            <person name="Labrenz M."/>
            <person name="Spormann A.M."/>
            <person name="Op Den Camp H."/>
            <person name="Overmann J."/>
            <person name="Amann R."/>
            <person name="Jetten M.S.M."/>
            <person name="Mascher T."/>
            <person name="Medema M.H."/>
            <person name="Devos D.P."/>
            <person name="Kaster A.-K."/>
            <person name="Ovreas L."/>
            <person name="Rohde M."/>
            <person name="Galperin M.Y."/>
            <person name="Jogler C."/>
        </authorList>
    </citation>
    <scope>NUCLEOTIDE SEQUENCE [LARGE SCALE GENOMIC DNA]</scope>
    <source>
        <strain evidence="7 8">CA13</strain>
    </source>
</reference>
<keyword evidence="8" id="KW-1185">Reference proteome</keyword>
<keyword evidence="3" id="KW-0949">S-adenosyl-L-methionine</keyword>
<dbReference type="AlphaFoldDB" id="A0A5C5YN35"/>
<organism evidence="7 8">
    <name type="scientific">Novipirellula herctigrandis</name>
    <dbReference type="NCBI Taxonomy" id="2527986"/>
    <lineage>
        <taxon>Bacteria</taxon>
        <taxon>Pseudomonadati</taxon>
        <taxon>Planctomycetota</taxon>
        <taxon>Planctomycetia</taxon>
        <taxon>Pirellulales</taxon>
        <taxon>Pirellulaceae</taxon>
        <taxon>Novipirellula</taxon>
    </lineage>
</organism>
<protein>
    <recommendedName>
        <fullName evidence="1">tRNA-uridine aminocarboxypropyltransferase</fullName>
        <ecNumber evidence="1">2.5.1.25</ecNumber>
    </recommendedName>
</protein>
<dbReference type="GO" id="GO:0016432">
    <property type="term" value="F:tRNA-uridine aminocarboxypropyltransferase activity"/>
    <property type="evidence" value="ECO:0007669"/>
    <property type="project" value="UniProtKB-EC"/>
</dbReference>
<evidence type="ECO:0000313" key="8">
    <source>
        <dbReference type="Proteomes" id="UP000315010"/>
    </source>
</evidence>
<accession>A0A5C5YN35</accession>
<name>A0A5C5YN35_9BACT</name>
<comment type="caution">
    <text evidence="7">The sequence shown here is derived from an EMBL/GenBank/DDBJ whole genome shotgun (WGS) entry which is preliminary data.</text>
</comment>
<keyword evidence="4" id="KW-0819">tRNA processing</keyword>
<evidence type="ECO:0000256" key="2">
    <source>
        <dbReference type="ARBA" id="ARBA00022679"/>
    </source>
</evidence>
<sequence>MLILQHRRERFHPFNTARIVNQALSRCKLICEHNIDLATRLEKMAFSERVGILYPGEQAKLMTELSPEEHPDQLIILDGTWHHAKTLMRDIPRLQMLPRYRLAPAKPGQYRIRREPNAHALSTLEATVAALKSLEGDTEHLDTLLAAFAKMVDRQFAYAPTNWRSNARRRAGGSNVPRVLRDDATSIVIAYGEQQRGDKVRGRARRAQKPLPVFWTAKRLGTADWFQATIQSESLADKDFRTRLKLKDEHLEQTISPESFREAWQAFLRPSDCVVVYHPSTAKLLHNADADFAPCLTLKSVNTLAHPKGGSLDALIAANELATFPRDGTRASLRLANLEAFVEFLRCI</sequence>
<evidence type="ECO:0000256" key="4">
    <source>
        <dbReference type="ARBA" id="ARBA00022694"/>
    </source>
</evidence>
<comment type="similarity">
    <text evidence="5">Belongs to the TDD superfamily. DTWD2 family.</text>
</comment>
<dbReference type="SMART" id="SM01144">
    <property type="entry name" value="DTW"/>
    <property type="match status" value="1"/>
</dbReference>
<dbReference type="Pfam" id="PF03942">
    <property type="entry name" value="DTW"/>
    <property type="match status" value="1"/>
</dbReference>
<dbReference type="PANTHER" id="PTHR21392">
    <property type="entry name" value="TRNA-URIDINE AMINOCARBOXYPROPYLTRANSFERASE 2"/>
    <property type="match status" value="1"/>
</dbReference>
<dbReference type="PANTHER" id="PTHR21392:SF0">
    <property type="entry name" value="TRNA-URIDINE AMINOCARBOXYPROPYLTRANSFERASE 2"/>
    <property type="match status" value="1"/>
</dbReference>
<evidence type="ECO:0000256" key="3">
    <source>
        <dbReference type="ARBA" id="ARBA00022691"/>
    </source>
</evidence>
<dbReference type="EMBL" id="SJPJ01000002">
    <property type="protein sequence ID" value="TWT76237.1"/>
    <property type="molecule type" value="Genomic_DNA"/>
</dbReference>
<dbReference type="Proteomes" id="UP000315010">
    <property type="component" value="Unassembled WGS sequence"/>
</dbReference>
<dbReference type="InterPro" id="IPR039262">
    <property type="entry name" value="DTWD2/TAPT"/>
</dbReference>